<gene>
    <name evidence="3" type="ORF">CQR45_1696</name>
</gene>
<keyword evidence="1" id="KW-0175">Coiled coil</keyword>
<proteinExistence type="predicted"/>
<accession>A0A2N3QN95</accession>
<reference evidence="3 4" key="1">
    <citation type="submission" date="2017-10" db="EMBL/GenBank/DDBJ databases">
        <title>Bifidobacterium genomics.</title>
        <authorList>
            <person name="Lugli G.A."/>
            <person name="Milani C."/>
            <person name="Mancabelli L."/>
        </authorList>
    </citation>
    <scope>NUCLEOTIDE SEQUENCE [LARGE SCALE GENOMIC DNA]</scope>
    <source>
        <strain evidence="3 4">1747B</strain>
    </source>
</reference>
<feature type="region of interest" description="Disordered" evidence="2">
    <location>
        <begin position="245"/>
        <end position="264"/>
    </location>
</feature>
<evidence type="ECO:0000313" key="3">
    <source>
        <dbReference type="EMBL" id="PKU93166.1"/>
    </source>
</evidence>
<name>A0A2N3QN95_9BIFI</name>
<sequence length="264" mass="30763">MGYSELAWLLLEQRRPVDEVCKRTGFPRVLVERMAVDMEKQQAIKQAERAVRKAERQVELAAIRMERGCPMCNTGYANVVATCFPPYSNVREFTDRPVDFFMHATCLNRKCPMQTLQPMPDEHTAIEYFKNGWSWKPATGYARLTPLGQEYVFKDLMKRGYTAGELKQLGFKPDMVDRQFMIRDLDRMVYEGVDTELMCPNCGRKGEYRKAVNPATHRKTSWDCWWRVGCPSCKTRLKHAFPTQQEAKTAWENGQLDQQPKETR</sequence>
<comment type="caution">
    <text evidence="3">The sequence shown here is derived from an EMBL/GenBank/DDBJ whole genome shotgun (WGS) entry which is preliminary data.</text>
</comment>
<feature type="coiled-coil region" evidence="1">
    <location>
        <begin position="37"/>
        <end position="64"/>
    </location>
</feature>
<dbReference type="EMBL" id="PCHA01000037">
    <property type="protein sequence ID" value="PKU93166.1"/>
    <property type="molecule type" value="Genomic_DNA"/>
</dbReference>
<dbReference type="Proteomes" id="UP000233722">
    <property type="component" value="Unassembled WGS sequence"/>
</dbReference>
<evidence type="ECO:0000256" key="1">
    <source>
        <dbReference type="SAM" id="Coils"/>
    </source>
</evidence>
<organism evidence="3 4">
    <name type="scientific">Bifidobacterium pseudolongum subsp. globosum</name>
    <dbReference type="NCBI Taxonomy" id="1690"/>
    <lineage>
        <taxon>Bacteria</taxon>
        <taxon>Bacillati</taxon>
        <taxon>Actinomycetota</taxon>
        <taxon>Actinomycetes</taxon>
        <taxon>Bifidobacteriales</taxon>
        <taxon>Bifidobacteriaceae</taxon>
        <taxon>Bifidobacterium</taxon>
    </lineage>
</organism>
<protein>
    <submittedName>
        <fullName evidence="3">Uncharacterized protein</fullName>
    </submittedName>
</protein>
<evidence type="ECO:0000256" key="2">
    <source>
        <dbReference type="SAM" id="MobiDB-lite"/>
    </source>
</evidence>
<dbReference type="AlphaFoldDB" id="A0A2N3QN95"/>
<evidence type="ECO:0000313" key="4">
    <source>
        <dbReference type="Proteomes" id="UP000233722"/>
    </source>
</evidence>